<dbReference type="Proteomes" id="UP000789570">
    <property type="component" value="Unassembled WGS sequence"/>
</dbReference>
<reference evidence="1" key="1">
    <citation type="submission" date="2021-06" db="EMBL/GenBank/DDBJ databases">
        <authorList>
            <person name="Kallberg Y."/>
            <person name="Tangrot J."/>
            <person name="Rosling A."/>
        </authorList>
    </citation>
    <scope>NUCLEOTIDE SEQUENCE</scope>
    <source>
        <strain evidence="1">UK204</strain>
    </source>
</reference>
<dbReference type="EMBL" id="CAJVPQ010024268">
    <property type="protein sequence ID" value="CAG8764467.1"/>
    <property type="molecule type" value="Genomic_DNA"/>
</dbReference>
<name>A0A9N9NRP1_9GLOM</name>
<organism evidence="1 2">
    <name type="scientific">Funneliformis caledonium</name>
    <dbReference type="NCBI Taxonomy" id="1117310"/>
    <lineage>
        <taxon>Eukaryota</taxon>
        <taxon>Fungi</taxon>
        <taxon>Fungi incertae sedis</taxon>
        <taxon>Mucoromycota</taxon>
        <taxon>Glomeromycotina</taxon>
        <taxon>Glomeromycetes</taxon>
        <taxon>Glomerales</taxon>
        <taxon>Glomeraceae</taxon>
        <taxon>Funneliformis</taxon>
    </lineage>
</organism>
<comment type="caution">
    <text evidence="1">The sequence shown here is derived from an EMBL/GenBank/DDBJ whole genome shotgun (WGS) entry which is preliminary data.</text>
</comment>
<evidence type="ECO:0000313" key="2">
    <source>
        <dbReference type="Proteomes" id="UP000789570"/>
    </source>
</evidence>
<protein>
    <submittedName>
        <fullName evidence="1">15899_t:CDS:1</fullName>
    </submittedName>
</protein>
<sequence>GNVIYSNDPNIEKEIKEGKEYELAYYESNTGDESVDLLAKEPQSVEQQTEALLK</sequence>
<dbReference type="AlphaFoldDB" id="A0A9N9NRP1"/>
<accession>A0A9N9NRP1</accession>
<keyword evidence="2" id="KW-1185">Reference proteome</keyword>
<evidence type="ECO:0000313" key="1">
    <source>
        <dbReference type="EMBL" id="CAG8764467.1"/>
    </source>
</evidence>
<proteinExistence type="predicted"/>
<feature type="non-terminal residue" evidence="1">
    <location>
        <position position="1"/>
    </location>
</feature>
<gene>
    <name evidence="1" type="ORF">FCALED_LOCUS17137</name>
</gene>